<evidence type="ECO:0000313" key="14">
    <source>
        <dbReference type="EMBL" id="KAF8767549.1"/>
    </source>
</evidence>
<keyword evidence="15" id="KW-1185">Reference proteome</keyword>
<organism evidence="14 15">
    <name type="scientific">Argiope bruennichi</name>
    <name type="common">Wasp spider</name>
    <name type="synonym">Aranea bruennichi</name>
    <dbReference type="NCBI Taxonomy" id="94029"/>
    <lineage>
        <taxon>Eukaryota</taxon>
        <taxon>Metazoa</taxon>
        <taxon>Ecdysozoa</taxon>
        <taxon>Arthropoda</taxon>
        <taxon>Chelicerata</taxon>
        <taxon>Arachnida</taxon>
        <taxon>Araneae</taxon>
        <taxon>Araneomorphae</taxon>
        <taxon>Entelegynae</taxon>
        <taxon>Araneoidea</taxon>
        <taxon>Araneidae</taxon>
        <taxon>Argiope</taxon>
    </lineage>
</organism>
<gene>
    <name evidence="14" type="ORF">HNY73_020489</name>
</gene>
<proteinExistence type="predicted"/>
<evidence type="ECO:0000256" key="4">
    <source>
        <dbReference type="ARBA" id="ARBA00022692"/>
    </source>
</evidence>
<keyword evidence="8 14" id="KW-0675">Receptor</keyword>
<feature type="domain" description="Ionotropic glutamate receptor L-glutamate and glycine-binding" evidence="13">
    <location>
        <begin position="11"/>
        <end position="96"/>
    </location>
</feature>
<reference evidence="14" key="2">
    <citation type="submission" date="2020-06" db="EMBL/GenBank/DDBJ databases">
        <authorList>
            <person name="Sheffer M."/>
        </authorList>
    </citation>
    <scope>NUCLEOTIDE SEQUENCE</scope>
</reference>
<comment type="subcellular location">
    <subcellularLocation>
        <location evidence="1">Cell membrane</location>
        <topology evidence="1">Multi-pass membrane protein</topology>
    </subcellularLocation>
</comment>
<evidence type="ECO:0000256" key="2">
    <source>
        <dbReference type="ARBA" id="ARBA00022448"/>
    </source>
</evidence>
<keyword evidence="2" id="KW-0813">Transport</keyword>
<dbReference type="GO" id="GO:0005886">
    <property type="term" value="C:plasma membrane"/>
    <property type="evidence" value="ECO:0007669"/>
    <property type="project" value="UniProtKB-SubCell"/>
</dbReference>
<accession>A0A8T0E6S3</accession>
<feature type="transmembrane region" description="Helical" evidence="12">
    <location>
        <begin position="112"/>
        <end position="130"/>
    </location>
</feature>
<keyword evidence="7 12" id="KW-0472">Membrane</keyword>
<evidence type="ECO:0000256" key="7">
    <source>
        <dbReference type="ARBA" id="ARBA00023136"/>
    </source>
</evidence>
<keyword evidence="5 12" id="KW-1133">Transmembrane helix</keyword>
<evidence type="ECO:0000256" key="1">
    <source>
        <dbReference type="ARBA" id="ARBA00004651"/>
    </source>
</evidence>
<keyword evidence="4 12" id="KW-0812">Transmembrane</keyword>
<evidence type="ECO:0000256" key="9">
    <source>
        <dbReference type="ARBA" id="ARBA00023180"/>
    </source>
</evidence>
<keyword evidence="3" id="KW-1003">Cell membrane</keyword>
<comment type="caution">
    <text evidence="14">The sequence shown here is derived from an EMBL/GenBank/DDBJ whole genome shotgun (WGS) entry which is preliminary data.</text>
</comment>
<keyword evidence="6" id="KW-0406">Ion transport</keyword>
<dbReference type="Proteomes" id="UP000807504">
    <property type="component" value="Unassembled WGS sequence"/>
</dbReference>
<dbReference type="Gene3D" id="3.40.190.10">
    <property type="entry name" value="Periplasmic binding protein-like II"/>
    <property type="match status" value="1"/>
</dbReference>
<dbReference type="AlphaFoldDB" id="A0A8T0E6S3"/>
<dbReference type="SUPFAM" id="SSF53850">
    <property type="entry name" value="Periplasmic binding protein-like II"/>
    <property type="match status" value="1"/>
</dbReference>
<name>A0A8T0E6S3_ARGBR</name>
<dbReference type="PANTHER" id="PTHR42643">
    <property type="entry name" value="IONOTROPIC RECEPTOR 20A-RELATED"/>
    <property type="match status" value="1"/>
</dbReference>
<evidence type="ECO:0000256" key="10">
    <source>
        <dbReference type="ARBA" id="ARBA00023286"/>
    </source>
</evidence>
<dbReference type="PANTHER" id="PTHR42643:SF38">
    <property type="entry name" value="IONOTROPIC RECEPTOR 100A"/>
    <property type="match status" value="1"/>
</dbReference>
<evidence type="ECO:0000256" key="5">
    <source>
        <dbReference type="ARBA" id="ARBA00022989"/>
    </source>
</evidence>
<dbReference type="InterPro" id="IPR052192">
    <property type="entry name" value="Insect_Ionotropic_Sensory_Rcpt"/>
</dbReference>
<keyword evidence="11" id="KW-0407">Ion channel</keyword>
<evidence type="ECO:0000256" key="11">
    <source>
        <dbReference type="ARBA" id="ARBA00023303"/>
    </source>
</evidence>
<protein>
    <submittedName>
        <fullName evidence="14">Glutamate receptor ionotropic like protein</fullName>
    </submittedName>
</protein>
<dbReference type="GO" id="GO:0015276">
    <property type="term" value="F:ligand-gated monoatomic ion channel activity"/>
    <property type="evidence" value="ECO:0007669"/>
    <property type="project" value="InterPro"/>
</dbReference>
<keyword evidence="10" id="KW-1071">Ligand-gated ion channel</keyword>
<sequence>MDIVIKENGQITVSGVDGLLMDAVLTALGYRYELVIPTDGEKGQHKSGNWTGIIGEVVNNRADLAWTWLSPFEEAHNVVDFSNIYGNDAVTFGVTKPHPTPTAYTIFYPFDLPIWFGIFIIIILMPMLLMS</sequence>
<evidence type="ECO:0000256" key="12">
    <source>
        <dbReference type="SAM" id="Phobius"/>
    </source>
</evidence>
<dbReference type="InterPro" id="IPR019594">
    <property type="entry name" value="Glu/Gly-bd"/>
</dbReference>
<reference evidence="14" key="1">
    <citation type="journal article" date="2020" name="bioRxiv">
        <title>Chromosome-level reference genome of the European wasp spider Argiope bruennichi: a resource for studies on range expansion and evolutionary adaptation.</title>
        <authorList>
            <person name="Sheffer M.M."/>
            <person name="Hoppe A."/>
            <person name="Krehenwinkel H."/>
            <person name="Uhl G."/>
            <person name="Kuss A.W."/>
            <person name="Jensen L."/>
            <person name="Jensen C."/>
            <person name="Gillespie R.G."/>
            <person name="Hoff K.J."/>
            <person name="Prost S."/>
        </authorList>
    </citation>
    <scope>NUCLEOTIDE SEQUENCE</scope>
</reference>
<evidence type="ECO:0000256" key="6">
    <source>
        <dbReference type="ARBA" id="ARBA00023065"/>
    </source>
</evidence>
<evidence type="ECO:0000256" key="8">
    <source>
        <dbReference type="ARBA" id="ARBA00023170"/>
    </source>
</evidence>
<evidence type="ECO:0000259" key="13">
    <source>
        <dbReference type="Pfam" id="PF10613"/>
    </source>
</evidence>
<dbReference type="EMBL" id="JABXBU010002230">
    <property type="protein sequence ID" value="KAF8767549.1"/>
    <property type="molecule type" value="Genomic_DNA"/>
</dbReference>
<evidence type="ECO:0000256" key="3">
    <source>
        <dbReference type="ARBA" id="ARBA00022475"/>
    </source>
</evidence>
<keyword evidence="9" id="KW-0325">Glycoprotein</keyword>
<dbReference type="Pfam" id="PF10613">
    <property type="entry name" value="Lig_chan-Glu_bd"/>
    <property type="match status" value="1"/>
</dbReference>
<evidence type="ECO:0000313" key="15">
    <source>
        <dbReference type="Proteomes" id="UP000807504"/>
    </source>
</evidence>